<keyword evidence="3" id="KW-1015">Disulfide bond</keyword>
<evidence type="ECO:0000259" key="9">
    <source>
        <dbReference type="Pfam" id="PF07732"/>
    </source>
</evidence>
<dbReference type="InterPro" id="IPR011707">
    <property type="entry name" value="Cu-oxidase-like_N"/>
</dbReference>
<dbReference type="EMBL" id="JARKIB010000411">
    <property type="protein sequence ID" value="KAJ7710227.1"/>
    <property type="molecule type" value="Genomic_DNA"/>
</dbReference>
<feature type="transmembrane region" description="Helical" evidence="6">
    <location>
        <begin position="45"/>
        <end position="64"/>
    </location>
</feature>
<feature type="domain" description="Plastocyanin-like" evidence="8">
    <location>
        <begin position="521"/>
        <end position="631"/>
    </location>
</feature>
<name>A0AAD7MC79_9AGAR</name>
<dbReference type="PANTHER" id="PTHR11709:SF414">
    <property type="entry name" value="ADR239WP"/>
    <property type="match status" value="1"/>
</dbReference>
<feature type="domain" description="Plastocyanin-like" evidence="9">
    <location>
        <begin position="115"/>
        <end position="220"/>
    </location>
</feature>
<feature type="region of interest" description="Disordered" evidence="5">
    <location>
        <begin position="404"/>
        <end position="426"/>
    </location>
</feature>
<evidence type="ECO:0000256" key="4">
    <source>
        <dbReference type="ARBA" id="ARBA00023180"/>
    </source>
</evidence>
<comment type="caution">
    <text evidence="10">The sequence shown here is derived from an EMBL/GenBank/DDBJ whole genome shotgun (WGS) entry which is preliminary data.</text>
</comment>
<evidence type="ECO:0000313" key="10">
    <source>
        <dbReference type="EMBL" id="KAJ7710227.1"/>
    </source>
</evidence>
<dbReference type="CDD" id="cd13910">
    <property type="entry name" value="CuRO_3_MCO_like_4"/>
    <property type="match status" value="1"/>
</dbReference>
<evidence type="ECO:0000256" key="1">
    <source>
        <dbReference type="ARBA" id="ARBA00010609"/>
    </source>
</evidence>
<keyword evidence="2" id="KW-0186">Copper</keyword>
<dbReference type="InterPro" id="IPR008972">
    <property type="entry name" value="Cupredoxin"/>
</dbReference>
<evidence type="ECO:0000259" key="7">
    <source>
        <dbReference type="Pfam" id="PF00394"/>
    </source>
</evidence>
<evidence type="ECO:0000256" key="5">
    <source>
        <dbReference type="SAM" id="MobiDB-lite"/>
    </source>
</evidence>
<proteinExistence type="inferred from homology"/>
<evidence type="ECO:0000313" key="11">
    <source>
        <dbReference type="Proteomes" id="UP001215598"/>
    </source>
</evidence>
<reference evidence="10" key="1">
    <citation type="submission" date="2023-03" db="EMBL/GenBank/DDBJ databases">
        <title>Massive genome expansion in bonnet fungi (Mycena s.s.) driven by repeated elements and novel gene families across ecological guilds.</title>
        <authorList>
            <consortium name="Lawrence Berkeley National Laboratory"/>
            <person name="Harder C.B."/>
            <person name="Miyauchi S."/>
            <person name="Viragh M."/>
            <person name="Kuo A."/>
            <person name="Thoen E."/>
            <person name="Andreopoulos B."/>
            <person name="Lu D."/>
            <person name="Skrede I."/>
            <person name="Drula E."/>
            <person name="Henrissat B."/>
            <person name="Morin E."/>
            <person name="Kohler A."/>
            <person name="Barry K."/>
            <person name="LaButti K."/>
            <person name="Morin E."/>
            <person name="Salamov A."/>
            <person name="Lipzen A."/>
            <person name="Mereny Z."/>
            <person name="Hegedus B."/>
            <person name="Baldrian P."/>
            <person name="Stursova M."/>
            <person name="Weitz H."/>
            <person name="Taylor A."/>
            <person name="Grigoriev I.V."/>
            <person name="Nagy L.G."/>
            <person name="Martin F."/>
            <person name="Kauserud H."/>
        </authorList>
    </citation>
    <scope>NUCLEOTIDE SEQUENCE</scope>
    <source>
        <strain evidence="10">CBHHK182m</strain>
    </source>
</reference>
<evidence type="ECO:0000259" key="8">
    <source>
        <dbReference type="Pfam" id="PF07731"/>
    </source>
</evidence>
<dbReference type="AlphaFoldDB" id="A0AAD7MC79"/>
<dbReference type="Proteomes" id="UP001215598">
    <property type="component" value="Unassembled WGS sequence"/>
</dbReference>
<protein>
    <submittedName>
        <fullName evidence="10">Multi-copper oxidase</fullName>
    </submittedName>
</protein>
<feature type="region of interest" description="Disordered" evidence="5">
    <location>
        <begin position="1"/>
        <end position="41"/>
    </location>
</feature>
<gene>
    <name evidence="10" type="ORF">B0H16DRAFT_1630328</name>
</gene>
<keyword evidence="6" id="KW-0472">Membrane</keyword>
<dbReference type="InterPro" id="IPR001117">
    <property type="entry name" value="Cu-oxidase_2nd"/>
</dbReference>
<keyword evidence="6" id="KW-0812">Transmembrane</keyword>
<dbReference type="InterPro" id="IPR011706">
    <property type="entry name" value="Cu-oxidase_C"/>
</dbReference>
<dbReference type="GO" id="GO:0005507">
    <property type="term" value="F:copper ion binding"/>
    <property type="evidence" value="ECO:0007669"/>
    <property type="project" value="InterPro"/>
</dbReference>
<evidence type="ECO:0000256" key="2">
    <source>
        <dbReference type="ARBA" id="ARBA00023008"/>
    </source>
</evidence>
<dbReference type="InterPro" id="IPR045087">
    <property type="entry name" value="Cu-oxidase_fam"/>
</dbReference>
<feature type="region of interest" description="Disordered" evidence="5">
    <location>
        <begin position="442"/>
        <end position="467"/>
    </location>
</feature>
<dbReference type="Pfam" id="PF00394">
    <property type="entry name" value="Cu-oxidase"/>
    <property type="match status" value="1"/>
</dbReference>
<sequence>MREAWHDTDDSEDALLLRPFDGRPDSAPHRRSLGQPRPPPARRRILATGVLVLLVIPLAFLLWIPSWPRQPPANDHGPPPIPDKFRLDPTFDASASPKTRIYRWTVSEIPGPTPNSTRIAVNGKSPGPLIQASVHDRILVYVTNALPNEGTSIHWHGLPQPETPFYDGTGGISQCPIPPGATLLYNFTLGGWSGTTWWHGHTGVQHTDGLYGPLVIHAPNEHKTSVEYDSEEVITISDVYGAPANALLDTYLTTNPVETAPEPVPDSLVLNGQGGGAQDREEGNPAGYFEVVVKPGTTTRFRLINAGSFAPIRLFIDNHMLTVIEADGSPVVPVRVRDLVLQPAQRYSVLVTATPDLPTHITPAFWIRARMIDEKFAYENVNMEPEARAVLRYTLPDDYTPTSASELGLPASVSGPPAGDTGEWDSLPHFDEWALRPLGAQDEDEDANARDADTKVAPPKRQQRPPSNAALTIPFKFSIQRTHEQNWRSFINGTSWEIPPPGEAALVSDLAGVGSREGSAGVKVWPTDQVIAALEYNRTVDFVITNLDDGDHPFHLHGYAPWLLGVGRGRYKPATAHLDLISPLRRDTFTVPRRGWAVVRIVANNPGYWAFHCHISWHMMGGGLFQIAVPPAPVSGNGTSMGSNWAIRAPDDIVEQCSMWT</sequence>
<dbReference type="SUPFAM" id="SSF49503">
    <property type="entry name" value="Cupredoxins"/>
    <property type="match status" value="3"/>
</dbReference>
<evidence type="ECO:0000256" key="3">
    <source>
        <dbReference type="ARBA" id="ARBA00023157"/>
    </source>
</evidence>
<dbReference type="PANTHER" id="PTHR11709">
    <property type="entry name" value="MULTI-COPPER OXIDASE"/>
    <property type="match status" value="1"/>
</dbReference>
<keyword evidence="4" id="KW-0325">Glycoprotein</keyword>
<dbReference type="Pfam" id="PF07732">
    <property type="entry name" value="Cu-oxidase_3"/>
    <property type="match status" value="1"/>
</dbReference>
<dbReference type="Gene3D" id="2.60.40.420">
    <property type="entry name" value="Cupredoxins - blue copper proteins"/>
    <property type="match status" value="3"/>
</dbReference>
<evidence type="ECO:0000256" key="6">
    <source>
        <dbReference type="SAM" id="Phobius"/>
    </source>
</evidence>
<comment type="similarity">
    <text evidence="1">Belongs to the multicopper oxidase family.</text>
</comment>
<dbReference type="Pfam" id="PF07731">
    <property type="entry name" value="Cu-oxidase_2"/>
    <property type="match status" value="1"/>
</dbReference>
<accession>A0AAD7MC79</accession>
<organism evidence="10 11">
    <name type="scientific">Mycena metata</name>
    <dbReference type="NCBI Taxonomy" id="1033252"/>
    <lineage>
        <taxon>Eukaryota</taxon>
        <taxon>Fungi</taxon>
        <taxon>Dikarya</taxon>
        <taxon>Basidiomycota</taxon>
        <taxon>Agaricomycotina</taxon>
        <taxon>Agaricomycetes</taxon>
        <taxon>Agaricomycetidae</taxon>
        <taxon>Agaricales</taxon>
        <taxon>Marasmiineae</taxon>
        <taxon>Mycenaceae</taxon>
        <taxon>Mycena</taxon>
    </lineage>
</organism>
<feature type="domain" description="Plastocyanin-like" evidence="7">
    <location>
        <begin position="232"/>
        <end position="393"/>
    </location>
</feature>
<dbReference type="GO" id="GO:0016491">
    <property type="term" value="F:oxidoreductase activity"/>
    <property type="evidence" value="ECO:0007669"/>
    <property type="project" value="InterPro"/>
</dbReference>
<keyword evidence="11" id="KW-1185">Reference proteome</keyword>
<keyword evidence="6" id="KW-1133">Transmembrane helix</keyword>